<dbReference type="SMART" id="SM00289">
    <property type="entry name" value="WR1"/>
    <property type="match status" value="3"/>
</dbReference>
<feature type="chain" id="PRO_5009315083" evidence="1">
    <location>
        <begin position="21"/>
        <end position="221"/>
    </location>
</feature>
<sequence>MTKLALLVLYIIFLTAGTDAFNRRVNDLQLMRVKRQLIPWNACRNGGQRLGYGCYYNFQCTTIYAQSECVDNCCCTKLTPQPPQPPEQSWGYCSPNGKQSIVRCSAKGQCGATETCMNGLCCPKSQDESYYACGGDAARSECSWDSCNQGLACVPSNYCCKCPVGMDGGSCGNGQLCPTGYTCHANGYCCATCPGGQTPVGVCLRNMCGYGRTCMPGNICC</sequence>
<evidence type="ECO:0000313" key="3">
    <source>
        <dbReference type="WBParaSite" id="L893_g9289.t1"/>
    </source>
</evidence>
<evidence type="ECO:0000313" key="2">
    <source>
        <dbReference type="Proteomes" id="UP000095287"/>
    </source>
</evidence>
<evidence type="ECO:0000256" key="1">
    <source>
        <dbReference type="SAM" id="SignalP"/>
    </source>
</evidence>
<dbReference type="Proteomes" id="UP000095287">
    <property type="component" value="Unplaced"/>
</dbReference>
<dbReference type="PANTHER" id="PTHR34150:SF3">
    <property type="entry name" value="CC DOMAIN-CONTAINING PROTEIN"/>
    <property type="match status" value="1"/>
</dbReference>
<keyword evidence="2" id="KW-1185">Reference proteome</keyword>
<name>A0A1I8AUF3_9BILA</name>
<proteinExistence type="predicted"/>
<dbReference type="InterPro" id="IPR006150">
    <property type="entry name" value="Cys_repeat_1"/>
</dbReference>
<dbReference type="AlphaFoldDB" id="A0A1I8AUF3"/>
<reference evidence="3" key="1">
    <citation type="submission" date="2016-11" db="UniProtKB">
        <authorList>
            <consortium name="WormBaseParasite"/>
        </authorList>
    </citation>
    <scope>IDENTIFICATION</scope>
</reference>
<protein>
    <submittedName>
        <fullName evidence="3">CC domain-containing protein</fullName>
    </submittedName>
</protein>
<dbReference type="WBParaSite" id="L893_g9289.t1">
    <property type="protein sequence ID" value="L893_g9289.t1"/>
    <property type="gene ID" value="L893_g9289"/>
</dbReference>
<accession>A0A1I8AUF3</accession>
<organism evidence="2 3">
    <name type="scientific">Steinernema glaseri</name>
    <dbReference type="NCBI Taxonomy" id="37863"/>
    <lineage>
        <taxon>Eukaryota</taxon>
        <taxon>Metazoa</taxon>
        <taxon>Ecdysozoa</taxon>
        <taxon>Nematoda</taxon>
        <taxon>Chromadorea</taxon>
        <taxon>Rhabditida</taxon>
        <taxon>Tylenchina</taxon>
        <taxon>Panagrolaimomorpha</taxon>
        <taxon>Strongyloidoidea</taxon>
        <taxon>Steinernematidae</taxon>
        <taxon>Steinernema</taxon>
    </lineage>
</organism>
<dbReference type="PANTHER" id="PTHR34150">
    <property type="entry name" value="PROTEIN CBG08832-RELATED"/>
    <property type="match status" value="1"/>
</dbReference>
<keyword evidence="1" id="KW-0732">Signal</keyword>
<feature type="signal peptide" evidence="1">
    <location>
        <begin position="1"/>
        <end position="20"/>
    </location>
</feature>